<organism evidence="2 3">
    <name type="scientific">Actinia tenebrosa</name>
    <name type="common">Australian red waratah sea anemone</name>
    <dbReference type="NCBI Taxonomy" id="6105"/>
    <lineage>
        <taxon>Eukaryota</taxon>
        <taxon>Metazoa</taxon>
        <taxon>Cnidaria</taxon>
        <taxon>Anthozoa</taxon>
        <taxon>Hexacorallia</taxon>
        <taxon>Actiniaria</taxon>
        <taxon>Actiniidae</taxon>
        <taxon>Actinia</taxon>
    </lineage>
</organism>
<feature type="transmembrane region" description="Helical" evidence="1">
    <location>
        <begin position="305"/>
        <end position="330"/>
    </location>
</feature>
<keyword evidence="2" id="KW-1185">Reference proteome</keyword>
<dbReference type="Proteomes" id="UP000515163">
    <property type="component" value="Unplaced"/>
</dbReference>
<keyword evidence="1" id="KW-0472">Membrane</keyword>
<sequence>MVELPNHFSCQNALIFYTLKHVFLLILLWCDEYSSVRVSKVKIIRSIEGQVDRIRFPRQLCGTAASAENIGCDTMQKRKGQSCSCTCNITNPSGTSYVKNTVVYNNGSWLCLGNAKVRQFAGCNVLSVGETITDPIPDISRKRPYVFKTPDQRCRVNFLNSAYSSCTGTWKRLSERVLRRFVNTSRRFTKDEILLEYSGVTESHHNVNGRVIRLAVSCRKQKKNKNVGCIVMKMKGKMRCPFMASSRPTDDTKVSIVTTATRNVTTKTEPPLPRHLHRPKIGASRKNIEKRESGVDDQITVFHPLAVILGAFAVVIVTIVVVSAFVVMVMRKKLNSFDDQRDEDDGDLKFLF</sequence>
<gene>
    <name evidence="3" type="primary">LOC116295611</name>
</gene>
<proteinExistence type="predicted"/>
<dbReference type="GeneID" id="116295611"/>
<accession>A0A6P8HSJ9</accession>
<dbReference type="InParanoid" id="A0A6P8HSJ9"/>
<name>A0A6P8HSJ9_ACTTE</name>
<keyword evidence="1" id="KW-1133">Transmembrane helix</keyword>
<dbReference type="OrthoDB" id="10284305at2759"/>
<dbReference type="RefSeq" id="XP_031559349.1">
    <property type="nucleotide sequence ID" value="XM_031703489.1"/>
</dbReference>
<keyword evidence="1" id="KW-0812">Transmembrane</keyword>
<evidence type="ECO:0000313" key="2">
    <source>
        <dbReference type="Proteomes" id="UP000515163"/>
    </source>
</evidence>
<evidence type="ECO:0000256" key="1">
    <source>
        <dbReference type="SAM" id="Phobius"/>
    </source>
</evidence>
<reference evidence="3" key="1">
    <citation type="submission" date="2025-08" db="UniProtKB">
        <authorList>
            <consortium name="RefSeq"/>
        </authorList>
    </citation>
    <scope>IDENTIFICATION</scope>
    <source>
        <tissue evidence="3">Tentacle</tissue>
    </source>
</reference>
<dbReference type="AlphaFoldDB" id="A0A6P8HSJ9"/>
<protein>
    <submittedName>
        <fullName evidence="3">Uncharacterized protein LOC116295611</fullName>
    </submittedName>
</protein>
<evidence type="ECO:0000313" key="3">
    <source>
        <dbReference type="RefSeq" id="XP_031559349.1"/>
    </source>
</evidence>
<dbReference type="KEGG" id="aten:116295611"/>